<name>A0AAD7DUR1_9AGAR</name>
<evidence type="ECO:0000313" key="2">
    <source>
        <dbReference type="EMBL" id="KAJ7700207.1"/>
    </source>
</evidence>
<keyword evidence="3" id="KW-1185">Reference proteome</keyword>
<feature type="region of interest" description="Disordered" evidence="1">
    <location>
        <begin position="176"/>
        <end position="231"/>
    </location>
</feature>
<dbReference type="AlphaFoldDB" id="A0AAD7DUR1"/>
<organism evidence="2 3">
    <name type="scientific">Mycena metata</name>
    <dbReference type="NCBI Taxonomy" id="1033252"/>
    <lineage>
        <taxon>Eukaryota</taxon>
        <taxon>Fungi</taxon>
        <taxon>Dikarya</taxon>
        <taxon>Basidiomycota</taxon>
        <taxon>Agaricomycotina</taxon>
        <taxon>Agaricomycetes</taxon>
        <taxon>Agaricomycetidae</taxon>
        <taxon>Agaricales</taxon>
        <taxon>Marasmiineae</taxon>
        <taxon>Mycenaceae</taxon>
        <taxon>Mycena</taxon>
    </lineage>
</organism>
<dbReference type="EMBL" id="JARKIB010000558">
    <property type="protein sequence ID" value="KAJ7700207.1"/>
    <property type="molecule type" value="Genomic_DNA"/>
</dbReference>
<proteinExistence type="predicted"/>
<feature type="compositionally biased region" description="Basic and acidic residues" evidence="1">
    <location>
        <begin position="87"/>
        <end position="96"/>
    </location>
</feature>
<gene>
    <name evidence="2" type="ORF">B0H16DRAFT_1835274</name>
</gene>
<feature type="compositionally biased region" description="Polar residues" evidence="1">
    <location>
        <begin position="39"/>
        <end position="59"/>
    </location>
</feature>
<comment type="caution">
    <text evidence="2">The sequence shown here is derived from an EMBL/GenBank/DDBJ whole genome shotgun (WGS) entry which is preliminary data.</text>
</comment>
<sequence>MDSPSPPGSPDLFAGLPDFDDQALNQISPLRSRMEPSIYRSQSPITGITGRGTQNSASAQYMPGINEDSEAGDVPKPRRGRPPQSNRPEKPNEPRKQRGRPTTSFQPYAGESTHWTGPSGSNVVLQTPTSGPMRQRQLTEWGPSNDSMASTPIFTNARPTLTPVVTPDFSTARAEYVIPQEDPQRPIDVDDEDVQDPFGSIGSGQGLEEDEDEENSEKPSHPRRPLPPAVLDAYNSLIESLKQSTTMKAKPRQYETLGTF</sequence>
<reference evidence="2" key="1">
    <citation type="submission" date="2023-03" db="EMBL/GenBank/DDBJ databases">
        <title>Massive genome expansion in bonnet fungi (Mycena s.s.) driven by repeated elements and novel gene families across ecological guilds.</title>
        <authorList>
            <consortium name="Lawrence Berkeley National Laboratory"/>
            <person name="Harder C.B."/>
            <person name="Miyauchi S."/>
            <person name="Viragh M."/>
            <person name="Kuo A."/>
            <person name="Thoen E."/>
            <person name="Andreopoulos B."/>
            <person name="Lu D."/>
            <person name="Skrede I."/>
            <person name="Drula E."/>
            <person name="Henrissat B."/>
            <person name="Morin E."/>
            <person name="Kohler A."/>
            <person name="Barry K."/>
            <person name="LaButti K."/>
            <person name="Morin E."/>
            <person name="Salamov A."/>
            <person name="Lipzen A."/>
            <person name="Mereny Z."/>
            <person name="Hegedus B."/>
            <person name="Baldrian P."/>
            <person name="Stursova M."/>
            <person name="Weitz H."/>
            <person name="Taylor A."/>
            <person name="Grigoriev I.V."/>
            <person name="Nagy L.G."/>
            <person name="Martin F."/>
            <person name="Kauserud H."/>
        </authorList>
    </citation>
    <scope>NUCLEOTIDE SEQUENCE</scope>
    <source>
        <strain evidence="2">CBHHK182m</strain>
    </source>
</reference>
<protein>
    <submittedName>
        <fullName evidence="2">Uncharacterized protein</fullName>
    </submittedName>
</protein>
<evidence type="ECO:0000256" key="1">
    <source>
        <dbReference type="SAM" id="MobiDB-lite"/>
    </source>
</evidence>
<evidence type="ECO:0000313" key="3">
    <source>
        <dbReference type="Proteomes" id="UP001215598"/>
    </source>
</evidence>
<accession>A0AAD7DUR1</accession>
<feature type="compositionally biased region" description="Polar residues" evidence="1">
    <location>
        <begin position="113"/>
        <end position="159"/>
    </location>
</feature>
<dbReference type="Proteomes" id="UP001215598">
    <property type="component" value="Unassembled WGS sequence"/>
</dbReference>
<feature type="region of interest" description="Disordered" evidence="1">
    <location>
        <begin position="1"/>
        <end position="162"/>
    </location>
</feature>